<dbReference type="Pfam" id="PF13739">
    <property type="entry name" value="PdaC"/>
    <property type="match status" value="1"/>
</dbReference>
<gene>
    <name evidence="4" type="ORF">P9847_18090</name>
</gene>
<dbReference type="Proteomes" id="UP001343257">
    <property type="component" value="Unassembled WGS sequence"/>
</dbReference>
<organism evidence="4 5">
    <name type="scientific">Paenibacillus chibensis</name>
    <dbReference type="NCBI Taxonomy" id="59846"/>
    <lineage>
        <taxon>Bacteria</taxon>
        <taxon>Bacillati</taxon>
        <taxon>Bacillota</taxon>
        <taxon>Bacilli</taxon>
        <taxon>Bacillales</taxon>
        <taxon>Paenibacillaceae</taxon>
        <taxon>Paenibacillus</taxon>
    </lineage>
</organism>
<keyword evidence="5" id="KW-1185">Reference proteome</keyword>
<dbReference type="Pfam" id="PF07833">
    <property type="entry name" value="Cu_amine_oxidN1"/>
    <property type="match status" value="1"/>
</dbReference>
<evidence type="ECO:0000313" key="5">
    <source>
        <dbReference type="Proteomes" id="UP001343257"/>
    </source>
</evidence>
<evidence type="ECO:0000259" key="3">
    <source>
        <dbReference type="Pfam" id="PF13739"/>
    </source>
</evidence>
<dbReference type="InterPro" id="IPR012854">
    <property type="entry name" value="Cu_amine_oxidase-like_N"/>
</dbReference>
<feature type="chain" id="PRO_5047180906" evidence="1">
    <location>
        <begin position="27"/>
        <end position="354"/>
    </location>
</feature>
<dbReference type="EMBL" id="JARTLD010000046">
    <property type="protein sequence ID" value="MED5019224.1"/>
    <property type="molecule type" value="Genomic_DNA"/>
</dbReference>
<comment type="caution">
    <text evidence="4">The sequence shown here is derived from an EMBL/GenBank/DDBJ whole genome shotgun (WGS) entry which is preliminary data.</text>
</comment>
<evidence type="ECO:0000259" key="2">
    <source>
        <dbReference type="Pfam" id="PF07833"/>
    </source>
</evidence>
<dbReference type="RefSeq" id="WP_328280058.1">
    <property type="nucleotide sequence ID" value="NZ_JARTLD010000046.1"/>
</dbReference>
<proteinExistence type="predicted"/>
<dbReference type="Gene3D" id="3.30.565.40">
    <property type="entry name" value="Fervidobacterium nodosum Rt17-B1 like"/>
    <property type="match status" value="1"/>
</dbReference>
<name>A0ABU6PWJ6_9BACL</name>
<accession>A0ABU6PWJ6</accession>
<evidence type="ECO:0000256" key="1">
    <source>
        <dbReference type="SAM" id="SignalP"/>
    </source>
</evidence>
<reference evidence="4 5" key="1">
    <citation type="submission" date="2023-03" db="EMBL/GenBank/DDBJ databases">
        <title>Bacillus Genome Sequencing.</title>
        <authorList>
            <person name="Dunlap C."/>
        </authorList>
    </citation>
    <scope>NUCLEOTIDE SEQUENCE [LARGE SCALE GENOMIC DNA]</scope>
    <source>
        <strain evidence="4 5">NRS-52</strain>
    </source>
</reference>
<feature type="domain" description="Copper amine oxidase-like N-terminal" evidence="2">
    <location>
        <begin position="58"/>
        <end position="158"/>
    </location>
</feature>
<protein>
    <submittedName>
        <fullName evidence="4">DUF4163 domain-containing protein</fullName>
    </submittedName>
</protein>
<evidence type="ECO:0000313" key="4">
    <source>
        <dbReference type="EMBL" id="MED5019224.1"/>
    </source>
</evidence>
<dbReference type="InterPro" id="IPR025303">
    <property type="entry name" value="PdaC"/>
</dbReference>
<feature type="domain" description="Deacetylase PdaC" evidence="3">
    <location>
        <begin position="179"/>
        <end position="262"/>
    </location>
</feature>
<feature type="signal peptide" evidence="1">
    <location>
        <begin position="1"/>
        <end position="26"/>
    </location>
</feature>
<sequence length="354" mass="38862">MKLWMKWSSVLMSSSLLIGGAGAVQASNDPAAEAPAKQLEFARLPQVSLSFEGEPLPQKGLLVGGRTMVPVTFLRDAAGYPMTYDNRTFTYNVGNGVSQLNLATSEYGVVTSVNHFYMGGAYSDYNALNIQDRLYVPFSLLNDVLGFQGSYDAVNQSLQLEKRAVNPIRVTTGTLTRTTDDLEMLIHYPQITGLADGEVQQRINEEFKRRADAFAAEGTERSANRNPELVPFPYSYNSNFAVTYNQDGVLSVLVDQYTYTGGEDPVQREALTFSLKDGRLLSLDDLLPQGSGGQEKLYALLAQQIREAKGTNQQGLQTNSLQFYISGAGLQLYFSNTGPDSFAKGIETYKNTVP</sequence>
<keyword evidence="1" id="KW-0732">Signal</keyword>